<accession>A0A0L0SRC2</accession>
<evidence type="ECO:0000313" key="2">
    <source>
        <dbReference type="EMBL" id="KNE64919.1"/>
    </source>
</evidence>
<feature type="compositionally biased region" description="Polar residues" evidence="1">
    <location>
        <begin position="99"/>
        <end position="110"/>
    </location>
</feature>
<keyword evidence="3" id="KW-1185">Reference proteome</keyword>
<feature type="region of interest" description="Disordered" evidence="1">
    <location>
        <begin position="821"/>
        <end position="870"/>
    </location>
</feature>
<feature type="compositionally biased region" description="Polar residues" evidence="1">
    <location>
        <begin position="355"/>
        <end position="371"/>
    </location>
</feature>
<reference evidence="3" key="2">
    <citation type="submission" date="2009-11" db="EMBL/GenBank/DDBJ databases">
        <title>The Genome Sequence of Allomyces macrogynus strain ATCC 38327.</title>
        <authorList>
            <consortium name="The Broad Institute Genome Sequencing Platform"/>
            <person name="Russ C."/>
            <person name="Cuomo C."/>
            <person name="Shea T."/>
            <person name="Young S.K."/>
            <person name="Zeng Q."/>
            <person name="Koehrsen M."/>
            <person name="Haas B."/>
            <person name="Borodovsky M."/>
            <person name="Guigo R."/>
            <person name="Alvarado L."/>
            <person name="Berlin A."/>
            <person name="Borenstein D."/>
            <person name="Chen Z."/>
            <person name="Engels R."/>
            <person name="Freedman E."/>
            <person name="Gellesch M."/>
            <person name="Goldberg J."/>
            <person name="Griggs A."/>
            <person name="Gujja S."/>
            <person name="Heiman D."/>
            <person name="Hepburn T."/>
            <person name="Howarth C."/>
            <person name="Jen D."/>
            <person name="Larson L."/>
            <person name="Lewis B."/>
            <person name="Mehta T."/>
            <person name="Park D."/>
            <person name="Pearson M."/>
            <person name="Roberts A."/>
            <person name="Saif S."/>
            <person name="Shenoy N."/>
            <person name="Sisk P."/>
            <person name="Stolte C."/>
            <person name="Sykes S."/>
            <person name="Walk T."/>
            <person name="White J."/>
            <person name="Yandava C."/>
            <person name="Burger G."/>
            <person name="Gray M.W."/>
            <person name="Holland P.W.H."/>
            <person name="King N."/>
            <person name="Lang F.B.F."/>
            <person name="Roger A.J."/>
            <person name="Ruiz-Trillo I."/>
            <person name="Lander E."/>
            <person name="Nusbaum C."/>
        </authorList>
    </citation>
    <scope>NUCLEOTIDE SEQUENCE [LARGE SCALE GENOMIC DNA]</scope>
    <source>
        <strain evidence="3">ATCC 38327</strain>
    </source>
</reference>
<dbReference type="PANTHER" id="PTHR21705:SF11">
    <property type="entry name" value="FHIP FAMILY PROTEIN CG3558"/>
    <property type="match status" value="1"/>
</dbReference>
<dbReference type="VEuPathDB" id="FungiDB:AMAG_10586"/>
<dbReference type="Pfam" id="PF10257">
    <property type="entry name" value="RAI16-like"/>
    <property type="match status" value="1"/>
</dbReference>
<dbReference type="InterPro" id="IPR019384">
    <property type="entry name" value="FHIP"/>
</dbReference>
<dbReference type="OrthoDB" id="5350595at2759"/>
<reference evidence="2 3" key="1">
    <citation type="submission" date="2009-11" db="EMBL/GenBank/DDBJ databases">
        <title>Annotation of Allomyces macrogynus ATCC 38327.</title>
        <authorList>
            <consortium name="The Broad Institute Genome Sequencing Platform"/>
            <person name="Russ C."/>
            <person name="Cuomo C."/>
            <person name="Burger G."/>
            <person name="Gray M.W."/>
            <person name="Holland P.W.H."/>
            <person name="King N."/>
            <person name="Lang F.B.F."/>
            <person name="Roger A.J."/>
            <person name="Ruiz-Trillo I."/>
            <person name="Young S.K."/>
            <person name="Zeng Q."/>
            <person name="Gargeya S."/>
            <person name="Fitzgerald M."/>
            <person name="Haas B."/>
            <person name="Abouelleil A."/>
            <person name="Alvarado L."/>
            <person name="Arachchi H.M."/>
            <person name="Berlin A."/>
            <person name="Chapman S.B."/>
            <person name="Gearin G."/>
            <person name="Goldberg J."/>
            <person name="Griggs A."/>
            <person name="Gujja S."/>
            <person name="Hansen M."/>
            <person name="Heiman D."/>
            <person name="Howarth C."/>
            <person name="Larimer J."/>
            <person name="Lui A."/>
            <person name="MacDonald P.J.P."/>
            <person name="McCowen C."/>
            <person name="Montmayeur A."/>
            <person name="Murphy C."/>
            <person name="Neiman D."/>
            <person name="Pearson M."/>
            <person name="Priest M."/>
            <person name="Roberts A."/>
            <person name="Saif S."/>
            <person name="Shea T."/>
            <person name="Sisk P."/>
            <person name="Stolte C."/>
            <person name="Sykes S."/>
            <person name="Wortman J."/>
            <person name="Nusbaum C."/>
            <person name="Birren B."/>
        </authorList>
    </citation>
    <scope>NUCLEOTIDE SEQUENCE [LARGE SCALE GENOMIC DNA]</scope>
    <source>
        <strain evidence="2 3">ATCC 38327</strain>
    </source>
</reference>
<feature type="region of interest" description="Disordered" evidence="1">
    <location>
        <begin position="355"/>
        <end position="374"/>
    </location>
</feature>
<organism evidence="2 3">
    <name type="scientific">Allomyces macrogynus (strain ATCC 38327)</name>
    <name type="common">Allomyces javanicus var. macrogynus</name>
    <dbReference type="NCBI Taxonomy" id="578462"/>
    <lineage>
        <taxon>Eukaryota</taxon>
        <taxon>Fungi</taxon>
        <taxon>Fungi incertae sedis</taxon>
        <taxon>Blastocladiomycota</taxon>
        <taxon>Blastocladiomycetes</taxon>
        <taxon>Blastocladiales</taxon>
        <taxon>Blastocladiaceae</taxon>
        <taxon>Allomyces</taxon>
    </lineage>
</organism>
<dbReference type="eggNOG" id="KOG3695">
    <property type="taxonomic scope" value="Eukaryota"/>
</dbReference>
<evidence type="ECO:0008006" key="4">
    <source>
        <dbReference type="Google" id="ProtNLM"/>
    </source>
</evidence>
<evidence type="ECO:0000256" key="1">
    <source>
        <dbReference type="SAM" id="MobiDB-lite"/>
    </source>
</evidence>
<dbReference type="STRING" id="578462.A0A0L0SRC2"/>
<dbReference type="Proteomes" id="UP000054350">
    <property type="component" value="Unassembled WGS sequence"/>
</dbReference>
<evidence type="ECO:0000313" key="3">
    <source>
        <dbReference type="Proteomes" id="UP000054350"/>
    </source>
</evidence>
<gene>
    <name evidence="2" type="ORF">AMAG_10586</name>
</gene>
<dbReference type="EMBL" id="GG745346">
    <property type="protein sequence ID" value="KNE64919.1"/>
    <property type="molecule type" value="Genomic_DNA"/>
</dbReference>
<feature type="region of interest" description="Disordered" evidence="1">
    <location>
        <begin position="311"/>
        <end position="347"/>
    </location>
</feature>
<feature type="region of interest" description="Disordered" evidence="1">
    <location>
        <begin position="99"/>
        <end position="118"/>
    </location>
</feature>
<proteinExistence type="predicted"/>
<dbReference type="PANTHER" id="PTHR21705">
    <property type="entry name" value="RAI16 PROTEIN-RELATED"/>
    <property type="match status" value="1"/>
</dbReference>
<name>A0A0L0SRC2_ALLM3</name>
<protein>
    <recommendedName>
        <fullName evidence="4">Retinoic acid induced 16-like protein-domain-containing protein</fullName>
    </recommendedName>
</protein>
<sequence>MSGFFSRLLSHSAADTPAPAKPAAVHAAPLPAAPMSAFAASIPTLPREPAASLAATLMRTASAATAAATSAAASATSRPAYRLDKFHRCWSSIQSRVYDSGNASDASSATGDLPASPRIHDEGLAHSEDAALAAQQVQIMIDILIEETQDSLKHQGRTPATSTIPSLGSHAGPCLEYLLDNAVLDRLVQLAAPDRPAGFRAAVLTALTSLLAHMDDRFLAQNAVHRATLALTRASMHAVTTAARDGLVHHDEMPLLQLIHAIAERIDRAPELLWIVFQDMRGWRRRRSSASSYHSSAAAAAAAAASMLGTSPSSTASIKRRSGRPVSISSGVKANAVAPMPPSAAETNKRNYRNSAMATSAPSPALSNATFPDSAVASEKPDHADFDFPLFKFLLGYIHRDGAVGDIARAALLLLLEHATGPFREYLLTQSELVDKVSAALCALFADLYTTTAHPRSRASTPVGPNDERHNPRRDLFHKLVLFVQALVVRCPSTRLVLALLARIRHVFLQGLVAPLLVRPLDASQDLRAFHATVANLTTMLSLLTGGGADVCGGPLARLVVEFLFSDADHPPLVETAAANGSDDVTPAELIEKVEGMLEDEALALDIDPAAHLAQSNLKRMISLASLTSLPNMAVPADPDPAPSPRAALLAEFRRVVRGEPAPRSRAPSPPLSFDRHTDPDLAPLAIVTLIDTVLTHHYVYALPLLAPALVAAATDHRGVPDLRTALSALDLHDPHAAVPPTMRAAAKPNTVAIADHSRRATAFVRAAEALVPPPARRESKMWTASGVALGDTMALYVRDAVAAVAACPDPDWVLWRQVTVPPTPSSSPSRRRTSDSGTSSPTKPHRPLSSIRPLPTSRPSSWLLDDDDRPLMPPGYVPTDHADLATTVVGDLLHALHRFHANAPALNLLVTGALTALARVPVPYVAHRVQDLALEVVAYLKALEPSTPTPAPAPVAASGGDGGVVAAAARRLSRPLSMSLASLPSFSSILGSGSTGGSTPPRRPISTVLEEGDGVVGLVGKRASSASSIATTTSSVGSVGGEGENRRILAEFVKELAATFLVQSYRNDVVLYV</sequence>
<dbReference type="AlphaFoldDB" id="A0A0L0SRC2"/>